<sequence>MSTYQSQSCQDRVPITTPQSHKNNGRVTQRVIWVVSHEAQDGGERQPI</sequence>
<evidence type="ECO:0000313" key="2">
    <source>
        <dbReference type="EMBL" id="JAH72717.1"/>
    </source>
</evidence>
<dbReference type="AlphaFoldDB" id="A0A0E9V3U8"/>
<name>A0A0E9V3U8_ANGAN</name>
<reference evidence="2" key="2">
    <citation type="journal article" date="2015" name="Fish Shellfish Immunol.">
        <title>Early steps in the European eel (Anguilla anguilla)-Vibrio vulnificus interaction in the gills: Role of the RtxA13 toxin.</title>
        <authorList>
            <person name="Callol A."/>
            <person name="Pajuelo D."/>
            <person name="Ebbesson L."/>
            <person name="Teles M."/>
            <person name="MacKenzie S."/>
            <person name="Amaro C."/>
        </authorList>
    </citation>
    <scope>NUCLEOTIDE SEQUENCE</scope>
</reference>
<evidence type="ECO:0000256" key="1">
    <source>
        <dbReference type="SAM" id="MobiDB-lite"/>
    </source>
</evidence>
<reference evidence="2" key="1">
    <citation type="submission" date="2014-11" db="EMBL/GenBank/DDBJ databases">
        <authorList>
            <person name="Amaro Gonzalez C."/>
        </authorList>
    </citation>
    <scope>NUCLEOTIDE SEQUENCE</scope>
</reference>
<dbReference type="EMBL" id="GBXM01035860">
    <property type="protein sequence ID" value="JAH72717.1"/>
    <property type="molecule type" value="Transcribed_RNA"/>
</dbReference>
<organism evidence="2">
    <name type="scientific">Anguilla anguilla</name>
    <name type="common">European freshwater eel</name>
    <name type="synonym">Muraena anguilla</name>
    <dbReference type="NCBI Taxonomy" id="7936"/>
    <lineage>
        <taxon>Eukaryota</taxon>
        <taxon>Metazoa</taxon>
        <taxon>Chordata</taxon>
        <taxon>Craniata</taxon>
        <taxon>Vertebrata</taxon>
        <taxon>Euteleostomi</taxon>
        <taxon>Actinopterygii</taxon>
        <taxon>Neopterygii</taxon>
        <taxon>Teleostei</taxon>
        <taxon>Anguilliformes</taxon>
        <taxon>Anguillidae</taxon>
        <taxon>Anguilla</taxon>
    </lineage>
</organism>
<proteinExistence type="predicted"/>
<protein>
    <submittedName>
        <fullName evidence="2">Uncharacterized protein</fullName>
    </submittedName>
</protein>
<feature type="region of interest" description="Disordered" evidence="1">
    <location>
        <begin position="1"/>
        <end position="24"/>
    </location>
</feature>
<accession>A0A0E9V3U8</accession>